<protein>
    <submittedName>
        <fullName evidence="2">18S rRNA (Guanine1575-n7)-methyltransferase</fullName>
    </submittedName>
</protein>
<dbReference type="EMBL" id="BLXT01001350">
    <property type="protein sequence ID" value="GFN84976.1"/>
    <property type="molecule type" value="Genomic_DNA"/>
</dbReference>
<name>A0AAV3YPS3_9GAST</name>
<dbReference type="PANTHER" id="PTHR12734:SF0">
    <property type="entry name" value="18S RRNA (GUANINE-N(7))-METHYLTRANSFERASE-RELATED"/>
    <property type="match status" value="1"/>
</dbReference>
<comment type="caution">
    <text evidence="2">The sequence shown here is derived from an EMBL/GenBank/DDBJ whole genome shotgun (WGS) entry which is preliminary data.</text>
</comment>
<reference evidence="2 3" key="1">
    <citation type="journal article" date="2021" name="Elife">
        <title>Chloroplast acquisition without the gene transfer in kleptoplastic sea slugs, Plakobranchus ocellatus.</title>
        <authorList>
            <person name="Maeda T."/>
            <person name="Takahashi S."/>
            <person name="Yoshida T."/>
            <person name="Shimamura S."/>
            <person name="Takaki Y."/>
            <person name="Nagai Y."/>
            <person name="Toyoda A."/>
            <person name="Suzuki Y."/>
            <person name="Arimoto A."/>
            <person name="Ishii H."/>
            <person name="Satoh N."/>
            <person name="Nishiyama T."/>
            <person name="Hasebe M."/>
            <person name="Maruyama T."/>
            <person name="Minagawa J."/>
            <person name="Obokata J."/>
            <person name="Shigenobu S."/>
        </authorList>
    </citation>
    <scope>NUCLEOTIDE SEQUENCE [LARGE SCALE GENOMIC DNA]</scope>
</reference>
<sequence>MVPLLQSVQRHLLAQYKCTVLVIQRYKKRYASLHNQDLKAFILPSTCHLSLCLPPGIKVCKNLSEFKLKNLKGGFQRRPELICQRNASSIDSKVSCLGSDLSVTKSTKKIERIQQELVAASLRLLGGIKFSQASSDLAFLLQGLDTHEELQISPPPKHEHPIIVDIGCGNGYNLKPLVDMGYPCIGIDLDLSGLQKTRTNLLSIKTKVKSAKKDSKLSSFATDHNGSDDFYNNLVSFNSTEYHNLHQLNSHNSENIYLHRTNTSICTAPLHFIQTVSAAADVVRWDLRHGFPFKPNSFDLAISISFLQWLFYGKTDAQLSCFFAGLKSILRPGGKAVIQFYPQNLHQLESAIQHANSYFQGVLVGDYPHLDRGRKLFLILFLPESKIK</sequence>
<evidence type="ECO:0000313" key="2">
    <source>
        <dbReference type="EMBL" id="GFN84976.1"/>
    </source>
</evidence>
<dbReference type="InterPro" id="IPR013216">
    <property type="entry name" value="Methyltransf_11"/>
</dbReference>
<gene>
    <name evidence="2" type="ORF">PoB_001148200</name>
</gene>
<dbReference type="Gene3D" id="3.40.50.150">
    <property type="entry name" value="Vaccinia Virus protein VP39"/>
    <property type="match status" value="1"/>
</dbReference>
<dbReference type="AlphaFoldDB" id="A0AAV3YPS3"/>
<dbReference type="GO" id="GO:0016435">
    <property type="term" value="F:rRNA (guanine) methyltransferase activity"/>
    <property type="evidence" value="ECO:0007669"/>
    <property type="project" value="InterPro"/>
</dbReference>
<dbReference type="CDD" id="cd02440">
    <property type="entry name" value="AdoMet_MTases"/>
    <property type="match status" value="1"/>
</dbReference>
<accession>A0AAV3YPS3</accession>
<evidence type="ECO:0000259" key="1">
    <source>
        <dbReference type="Pfam" id="PF08241"/>
    </source>
</evidence>
<proteinExistence type="predicted"/>
<dbReference type="InterPro" id="IPR039769">
    <property type="entry name" value="Bud23-like"/>
</dbReference>
<dbReference type="SUPFAM" id="SSF53335">
    <property type="entry name" value="S-adenosyl-L-methionine-dependent methyltransferases"/>
    <property type="match status" value="1"/>
</dbReference>
<dbReference type="Proteomes" id="UP000735302">
    <property type="component" value="Unassembled WGS sequence"/>
</dbReference>
<keyword evidence="3" id="KW-1185">Reference proteome</keyword>
<dbReference type="GO" id="GO:0070476">
    <property type="term" value="P:rRNA (guanine-N7)-methylation"/>
    <property type="evidence" value="ECO:0007669"/>
    <property type="project" value="InterPro"/>
</dbReference>
<dbReference type="Pfam" id="PF08241">
    <property type="entry name" value="Methyltransf_11"/>
    <property type="match status" value="1"/>
</dbReference>
<feature type="domain" description="Methyltransferase type 11" evidence="1">
    <location>
        <begin position="280"/>
        <end position="338"/>
    </location>
</feature>
<dbReference type="InterPro" id="IPR029063">
    <property type="entry name" value="SAM-dependent_MTases_sf"/>
</dbReference>
<organism evidence="2 3">
    <name type="scientific">Plakobranchus ocellatus</name>
    <dbReference type="NCBI Taxonomy" id="259542"/>
    <lineage>
        <taxon>Eukaryota</taxon>
        <taxon>Metazoa</taxon>
        <taxon>Spiralia</taxon>
        <taxon>Lophotrochozoa</taxon>
        <taxon>Mollusca</taxon>
        <taxon>Gastropoda</taxon>
        <taxon>Heterobranchia</taxon>
        <taxon>Euthyneura</taxon>
        <taxon>Panpulmonata</taxon>
        <taxon>Sacoglossa</taxon>
        <taxon>Placobranchoidea</taxon>
        <taxon>Plakobranchidae</taxon>
        <taxon>Plakobranchus</taxon>
    </lineage>
</organism>
<evidence type="ECO:0000313" key="3">
    <source>
        <dbReference type="Proteomes" id="UP000735302"/>
    </source>
</evidence>
<dbReference type="PANTHER" id="PTHR12734">
    <property type="entry name" value="METHYLTRANSFERASE-RELATED"/>
    <property type="match status" value="1"/>
</dbReference>
<dbReference type="GO" id="GO:0005730">
    <property type="term" value="C:nucleolus"/>
    <property type="evidence" value="ECO:0007669"/>
    <property type="project" value="TreeGrafter"/>
</dbReference>